<dbReference type="Pfam" id="PF13561">
    <property type="entry name" value="adh_short_C2"/>
    <property type="match status" value="1"/>
</dbReference>
<dbReference type="SUPFAM" id="SSF51735">
    <property type="entry name" value="NAD(P)-binding Rossmann-fold domains"/>
    <property type="match status" value="1"/>
</dbReference>
<comment type="similarity">
    <text evidence="1">Belongs to the short-chain dehydrogenases/reductases (SDR) family.</text>
</comment>
<dbReference type="PANTHER" id="PTHR43669">
    <property type="entry name" value="5-KETO-D-GLUCONATE 5-REDUCTASE"/>
    <property type="match status" value="1"/>
</dbReference>
<name>A0A2R7Z2K3_9ACTN</name>
<dbReference type="OrthoDB" id="9808187at2"/>
<gene>
    <name evidence="3" type="ORF">C7S10_03570</name>
</gene>
<keyword evidence="4" id="KW-1185">Reference proteome</keyword>
<evidence type="ECO:0000256" key="2">
    <source>
        <dbReference type="ARBA" id="ARBA00023002"/>
    </source>
</evidence>
<dbReference type="EMBL" id="PYXZ01000001">
    <property type="protein sequence ID" value="PUA82804.1"/>
    <property type="molecule type" value="Genomic_DNA"/>
</dbReference>
<dbReference type="PRINTS" id="PR00080">
    <property type="entry name" value="SDRFAMILY"/>
</dbReference>
<proteinExistence type="inferred from homology"/>
<sequence>MSRGDADWLGLDGTTVVITGAAGGIGVRLAESFVAVGASVALLDRAQDDVDALADRLRSGGAHAVGVACDVSDEASVAASAAEVLERIGPAGVLVNNAAVLQSGLATTIPLDEWNWLLGINLTGYMLCAREFTQQMKSLGGGALVHTASIGGHMPQGYAGAYSVAKAGVRMLSQVLAIELGEFGIRSNVVSPAMLVTPLSEAFYQDPAMRAARESMAPIGRIGTPQDIADAAVWLASSRAGYVSGEEILVDGALSKNQLATLPRPGFDKGDALERGR</sequence>
<organism evidence="3 4">
    <name type="scientific">Nocardioides currus</name>
    <dbReference type="NCBI Taxonomy" id="2133958"/>
    <lineage>
        <taxon>Bacteria</taxon>
        <taxon>Bacillati</taxon>
        <taxon>Actinomycetota</taxon>
        <taxon>Actinomycetes</taxon>
        <taxon>Propionibacteriales</taxon>
        <taxon>Nocardioidaceae</taxon>
        <taxon>Nocardioides</taxon>
    </lineage>
</organism>
<dbReference type="PRINTS" id="PR00081">
    <property type="entry name" value="GDHRDH"/>
</dbReference>
<dbReference type="GO" id="GO:0016491">
    <property type="term" value="F:oxidoreductase activity"/>
    <property type="evidence" value="ECO:0007669"/>
    <property type="project" value="UniProtKB-KW"/>
</dbReference>
<dbReference type="InterPro" id="IPR020904">
    <property type="entry name" value="Sc_DH/Rdtase_CS"/>
</dbReference>
<accession>A0A2R7Z2K3</accession>
<dbReference type="InterPro" id="IPR002347">
    <property type="entry name" value="SDR_fam"/>
</dbReference>
<dbReference type="AlphaFoldDB" id="A0A2R7Z2K3"/>
<dbReference type="RefSeq" id="WP_108342989.1">
    <property type="nucleotide sequence ID" value="NZ_PYXZ01000001.1"/>
</dbReference>
<dbReference type="InterPro" id="IPR036291">
    <property type="entry name" value="NAD(P)-bd_dom_sf"/>
</dbReference>
<dbReference type="Proteomes" id="UP000244867">
    <property type="component" value="Unassembled WGS sequence"/>
</dbReference>
<evidence type="ECO:0000313" key="3">
    <source>
        <dbReference type="EMBL" id="PUA82804.1"/>
    </source>
</evidence>
<dbReference type="FunFam" id="3.40.50.720:FF:000084">
    <property type="entry name" value="Short-chain dehydrogenase reductase"/>
    <property type="match status" value="1"/>
</dbReference>
<dbReference type="PANTHER" id="PTHR43669:SF3">
    <property type="entry name" value="ALCOHOL DEHYDROGENASE, PUTATIVE (AFU_ORTHOLOGUE AFUA_3G03445)-RELATED"/>
    <property type="match status" value="1"/>
</dbReference>
<protein>
    <submittedName>
        <fullName evidence="3">2-deoxy-D-gluconate 3-dehydrogenase</fullName>
    </submittedName>
</protein>
<dbReference type="PROSITE" id="PS00061">
    <property type="entry name" value="ADH_SHORT"/>
    <property type="match status" value="1"/>
</dbReference>
<comment type="caution">
    <text evidence="3">The sequence shown here is derived from an EMBL/GenBank/DDBJ whole genome shotgun (WGS) entry which is preliminary data.</text>
</comment>
<dbReference type="CDD" id="cd05233">
    <property type="entry name" value="SDR_c"/>
    <property type="match status" value="1"/>
</dbReference>
<evidence type="ECO:0000313" key="4">
    <source>
        <dbReference type="Proteomes" id="UP000244867"/>
    </source>
</evidence>
<evidence type="ECO:0000256" key="1">
    <source>
        <dbReference type="ARBA" id="ARBA00006484"/>
    </source>
</evidence>
<reference evidence="3 4" key="1">
    <citation type="submission" date="2018-03" db="EMBL/GenBank/DDBJ databases">
        <authorList>
            <person name="Keele B.F."/>
        </authorList>
    </citation>
    <scope>NUCLEOTIDE SEQUENCE [LARGE SCALE GENOMIC DNA]</scope>
    <source>
        <strain evidence="3 4">IB-3</strain>
    </source>
</reference>
<keyword evidence="2" id="KW-0560">Oxidoreductase</keyword>
<dbReference type="Gene3D" id="3.40.50.720">
    <property type="entry name" value="NAD(P)-binding Rossmann-like Domain"/>
    <property type="match status" value="1"/>
</dbReference>